<comment type="similarity">
    <text evidence="1">Belongs to the HipA Ser/Thr kinase family.</text>
</comment>
<dbReference type="InterPro" id="IPR012893">
    <property type="entry name" value="HipA-like_C"/>
</dbReference>
<dbReference type="Proteomes" id="UP000198157">
    <property type="component" value="Unassembled WGS sequence"/>
</dbReference>
<evidence type="ECO:0000313" key="5">
    <source>
        <dbReference type="EMBL" id="OWQ53968.1"/>
    </source>
</evidence>
<evidence type="ECO:0000256" key="1">
    <source>
        <dbReference type="ARBA" id="ARBA00010164"/>
    </source>
</evidence>
<keyword evidence="2" id="KW-0808">Transferase</keyword>
<sequence>MARPRTVQLQTLFDNLPPGEVVSAADLVDRLGITRTTLSRLVAEAGNRVVRLGHTRATAYAVRQQTAAGSEWPLFRLRPDATLEELGAVVALTGETFHVSTTAARPNLTRSPDETVEGHFPGLPWYLDDLRPQGFLGRTFAHRRGRDLGVPDDLNRWQLGDTLQALVRAGGTEIGDLLLGGNAVQMALRALDAPGDHVLAGQRARRYPERAAAALEGEDVGSSPGGEQPKFTATVEHEGGRYAALVKFAQPTAGEAAERWADLLVCEHLALQCLRDAGVPAAASGILQTDTHTFLEVQRFDRTADVLGRRGFVSLLALSSAFVGDVTLDWGAAADALLTQGWVDRDTQTAMGRLHAFGRLIGNSDMHQGNLGFHLVDRGPLPLAPAYDMLPMSLAPSRTGVLRVATPLASIAPERSGQLAHLHWAAPLAVDYWQRVAGSALLRSSVLRELAVENARRVEEMGRRFG</sequence>
<dbReference type="EMBL" id="NIVS01000020">
    <property type="protein sequence ID" value="OWQ53968.1"/>
    <property type="molecule type" value="Genomic_DNA"/>
</dbReference>
<evidence type="ECO:0000256" key="3">
    <source>
        <dbReference type="ARBA" id="ARBA00022777"/>
    </source>
</evidence>
<dbReference type="InterPro" id="IPR052028">
    <property type="entry name" value="HipA_Ser/Thr_kinase"/>
</dbReference>
<evidence type="ECO:0000256" key="2">
    <source>
        <dbReference type="ARBA" id="ARBA00022679"/>
    </source>
</evidence>
<dbReference type="GO" id="GO:0004674">
    <property type="term" value="F:protein serine/threonine kinase activity"/>
    <property type="evidence" value="ECO:0007669"/>
    <property type="project" value="TreeGrafter"/>
</dbReference>
<name>A0A246HMQ5_STEMA</name>
<proteinExistence type="inferred from homology"/>
<dbReference type="NCBIfam" id="NF007297">
    <property type="entry name" value="PRK09775.1"/>
    <property type="match status" value="1"/>
</dbReference>
<dbReference type="PANTHER" id="PTHR37419">
    <property type="entry name" value="SERINE/THREONINE-PROTEIN KINASE TOXIN HIPA"/>
    <property type="match status" value="1"/>
</dbReference>
<accession>A0A246HMQ5</accession>
<dbReference type="Pfam" id="PF07804">
    <property type="entry name" value="HipA_C"/>
    <property type="match status" value="1"/>
</dbReference>
<dbReference type="OrthoDB" id="8555656at2"/>
<dbReference type="PANTHER" id="PTHR37419:SF8">
    <property type="entry name" value="TOXIN YJJJ"/>
    <property type="match status" value="1"/>
</dbReference>
<feature type="domain" description="HipA-like C-terminal" evidence="4">
    <location>
        <begin position="222"/>
        <end position="408"/>
    </location>
</feature>
<comment type="caution">
    <text evidence="5">The sequence shown here is derived from an EMBL/GenBank/DDBJ whole genome shotgun (WGS) entry which is preliminary data.</text>
</comment>
<keyword evidence="3" id="KW-0418">Kinase</keyword>
<evidence type="ECO:0000259" key="4">
    <source>
        <dbReference type="Pfam" id="PF07804"/>
    </source>
</evidence>
<organism evidence="5 6">
    <name type="scientific">Stenotrophomonas maltophilia</name>
    <name type="common">Pseudomonas maltophilia</name>
    <name type="synonym">Xanthomonas maltophilia</name>
    <dbReference type="NCBI Taxonomy" id="40324"/>
    <lineage>
        <taxon>Bacteria</taxon>
        <taxon>Pseudomonadati</taxon>
        <taxon>Pseudomonadota</taxon>
        <taxon>Gammaproteobacteria</taxon>
        <taxon>Lysobacterales</taxon>
        <taxon>Lysobacteraceae</taxon>
        <taxon>Stenotrophomonas</taxon>
        <taxon>Stenotrophomonas maltophilia group</taxon>
    </lineage>
</organism>
<reference evidence="5 6" key="1">
    <citation type="submission" date="2017-06" db="EMBL/GenBank/DDBJ databases">
        <authorList>
            <person name="Kim H.J."/>
            <person name="Triplett B.A."/>
        </authorList>
    </citation>
    <scope>NUCLEOTIDE SEQUENCE [LARGE SCALE GENOMIC DNA]</scope>
    <source>
        <strain evidence="5 6">13146</strain>
    </source>
</reference>
<dbReference type="AlphaFoldDB" id="A0A246HMQ5"/>
<protein>
    <recommendedName>
        <fullName evidence="4">HipA-like C-terminal domain-containing protein</fullName>
    </recommendedName>
</protein>
<dbReference type="GO" id="GO:0005829">
    <property type="term" value="C:cytosol"/>
    <property type="evidence" value="ECO:0007669"/>
    <property type="project" value="TreeGrafter"/>
</dbReference>
<evidence type="ECO:0000313" key="6">
    <source>
        <dbReference type="Proteomes" id="UP000198157"/>
    </source>
</evidence>
<gene>
    <name evidence="5" type="ORF">CEE60_09905</name>
</gene>